<keyword evidence="1 5" id="KW-0963">Cytoplasm</keyword>
<comment type="similarity">
    <text evidence="5">Belongs to the methyltransferase superfamily. TrmY family.</text>
</comment>
<keyword evidence="5" id="KW-0819">tRNA processing</keyword>
<proteinExistence type="inferred from homology"/>
<dbReference type="NCBIfam" id="NF002560">
    <property type="entry name" value="PRK02135.1"/>
    <property type="match status" value="1"/>
</dbReference>
<dbReference type="InterPro" id="IPR007158">
    <property type="entry name" value="TrmY"/>
</dbReference>
<keyword evidence="4 5" id="KW-0949">S-adenosyl-L-methionine</keyword>
<dbReference type="AlphaFoldDB" id="D3T9E8"/>
<dbReference type="GO" id="GO:0008175">
    <property type="term" value="F:tRNA methyltransferase activity"/>
    <property type="evidence" value="ECO:0007669"/>
    <property type="project" value="UniProtKB-UniRule"/>
</dbReference>
<dbReference type="CDD" id="cd18087">
    <property type="entry name" value="TrmY-like"/>
    <property type="match status" value="1"/>
</dbReference>
<reference evidence="6" key="1">
    <citation type="submission" date="2010-02" db="EMBL/GenBank/DDBJ databases">
        <title>Complete sequence of Aciduliprofundum boonei T469.</title>
        <authorList>
            <consortium name="US DOE Joint Genome Institute"/>
            <person name="Lucas S."/>
            <person name="Copeland A."/>
            <person name="Lapidus A."/>
            <person name="Cheng J.-F."/>
            <person name="Bruce D."/>
            <person name="Goodwin L."/>
            <person name="Pitluck S."/>
            <person name="Saunders E."/>
            <person name="Detter J.C."/>
            <person name="Han C."/>
            <person name="Tapia R."/>
            <person name="Land M."/>
            <person name="Hauser L."/>
            <person name="Kyrpides N."/>
            <person name="Mikhailova N."/>
            <person name="Flores G."/>
            <person name="Reysenbach A.-L."/>
            <person name="Woyke T."/>
        </authorList>
    </citation>
    <scope>NUCLEOTIDE SEQUENCE</scope>
    <source>
        <strain evidence="6">T469</strain>
    </source>
</reference>
<dbReference type="Pfam" id="PF04013">
    <property type="entry name" value="Methyltrn_RNA_2"/>
    <property type="match status" value="1"/>
</dbReference>
<dbReference type="EC" id="2.1.1.257" evidence="5"/>
<evidence type="ECO:0000256" key="2">
    <source>
        <dbReference type="ARBA" id="ARBA00022603"/>
    </source>
</evidence>
<evidence type="ECO:0000256" key="4">
    <source>
        <dbReference type="ARBA" id="ARBA00022691"/>
    </source>
</evidence>
<comment type="caution">
    <text evidence="5">Lacks conserved residue(s) required for the propagation of feature annotation.</text>
</comment>
<dbReference type="InterPro" id="IPR029028">
    <property type="entry name" value="Alpha/beta_knot_MTases"/>
</dbReference>
<dbReference type="PANTHER" id="PTHR40703:SF1">
    <property type="entry name" value="TRNA (PSEUDOURIDINE(54)-N(1))-METHYLTRANSFERASE"/>
    <property type="match status" value="1"/>
</dbReference>
<keyword evidence="2 5" id="KW-0489">Methyltransferase</keyword>
<comment type="subunit">
    <text evidence="5">Homodimer.</text>
</comment>
<dbReference type="GO" id="GO:0030488">
    <property type="term" value="P:tRNA methylation"/>
    <property type="evidence" value="ECO:0007669"/>
    <property type="project" value="UniProtKB-UniRule"/>
</dbReference>
<gene>
    <name evidence="5" type="primary">trmY</name>
    <name evidence="6" type="ordered locus">Aboo_0918</name>
</gene>
<dbReference type="EMBL" id="CP001941">
    <property type="protein sequence ID" value="ADD08727.1"/>
    <property type="molecule type" value="Genomic_DNA"/>
</dbReference>
<dbReference type="HAMAP" id="MF_00587">
    <property type="entry name" value="tRNA_methyltr_TrmY"/>
    <property type="match status" value="1"/>
</dbReference>
<dbReference type="GeneID" id="8827871"/>
<evidence type="ECO:0000313" key="6">
    <source>
        <dbReference type="EMBL" id="ADD08727.1"/>
    </source>
</evidence>
<dbReference type="InterPro" id="IPR029026">
    <property type="entry name" value="tRNA_m1G_MTases_N"/>
</dbReference>
<keyword evidence="3 5" id="KW-0808">Transferase</keyword>
<evidence type="ECO:0000313" key="7">
    <source>
        <dbReference type="Proteomes" id="UP000001400"/>
    </source>
</evidence>
<keyword evidence="7" id="KW-1185">Reference proteome</keyword>
<dbReference type="Proteomes" id="UP000001400">
    <property type="component" value="Chromosome"/>
</dbReference>
<evidence type="ECO:0000256" key="1">
    <source>
        <dbReference type="ARBA" id="ARBA00022490"/>
    </source>
</evidence>
<evidence type="ECO:0000256" key="3">
    <source>
        <dbReference type="ARBA" id="ARBA00022679"/>
    </source>
</evidence>
<comment type="function">
    <text evidence="5">Specifically catalyzes the N1-methylation of pseudouridine at position 54 (Psi54) in tRNAs.</text>
</comment>
<dbReference type="PANTHER" id="PTHR40703">
    <property type="entry name" value="TRNA (PSEUDOURIDINE(54)-N(1))-METHYLTRANSFERASE"/>
    <property type="match status" value="1"/>
</dbReference>
<dbReference type="RefSeq" id="WP_012997258.1">
    <property type="nucleotide sequence ID" value="NC_013926.1"/>
</dbReference>
<name>D3T9E8_ACIB4</name>
<dbReference type="GO" id="GO:0005737">
    <property type="term" value="C:cytoplasm"/>
    <property type="evidence" value="ECO:0007669"/>
    <property type="project" value="UniProtKB-SubCell"/>
</dbReference>
<comment type="subcellular location">
    <subcellularLocation>
        <location evidence="5">Cytoplasm</location>
    </subcellularLocation>
</comment>
<evidence type="ECO:0000256" key="5">
    <source>
        <dbReference type="HAMAP-Rule" id="MF_00587"/>
    </source>
</evidence>
<organism evidence="6 7">
    <name type="scientific">Aciduliprofundum boonei (strain DSM 19572 / T469)</name>
    <dbReference type="NCBI Taxonomy" id="439481"/>
    <lineage>
        <taxon>Archaea</taxon>
        <taxon>Methanobacteriati</taxon>
        <taxon>Thermoplasmatota</taxon>
        <taxon>DHVE2 group</taxon>
        <taxon>Candidatus Aciduliprofundum</taxon>
    </lineage>
</organism>
<accession>D3T9E8</accession>
<dbReference type="HOGENOM" id="CLU_107018_0_0_2"/>
<dbReference type="KEGG" id="abi:Aboo_0918"/>
<comment type="catalytic activity">
    <reaction evidence="5">
        <text>pseudouridine(54) in tRNA + S-adenosyl-L-methionine = N(1)-methylpseudouridine(54) in tRNA + S-adenosyl-L-homocysteine + H(+)</text>
        <dbReference type="Rhea" id="RHEA:55292"/>
        <dbReference type="Rhea" id="RHEA-COMP:14140"/>
        <dbReference type="Rhea" id="RHEA-COMP:14141"/>
        <dbReference type="ChEBI" id="CHEBI:15378"/>
        <dbReference type="ChEBI" id="CHEBI:57856"/>
        <dbReference type="ChEBI" id="CHEBI:59789"/>
        <dbReference type="ChEBI" id="CHEBI:65314"/>
        <dbReference type="ChEBI" id="CHEBI:74890"/>
        <dbReference type="EC" id="2.1.1.257"/>
    </reaction>
</comment>
<protein>
    <recommendedName>
        <fullName evidence="5">tRNA (pseudouridine(54)-N(1))-methyltransferase</fullName>
        <ecNumber evidence="5">2.1.1.257</ecNumber>
    </recommendedName>
</protein>
<dbReference type="Gene3D" id="3.40.1280.10">
    <property type="match status" value="1"/>
</dbReference>
<feature type="binding site" evidence="5">
    <location>
        <position position="122"/>
    </location>
    <ligand>
        <name>S-adenosyl-L-methionine</name>
        <dbReference type="ChEBI" id="CHEBI:59789"/>
    </ligand>
</feature>
<dbReference type="GO" id="GO:0008757">
    <property type="term" value="F:S-adenosylmethionine-dependent methyltransferase activity"/>
    <property type="evidence" value="ECO:0007669"/>
    <property type="project" value="UniProtKB-UniRule"/>
</dbReference>
<sequence length="189" mass="21385">MRAFLVIGHKFKGEINLNDLPGSGRIDVIARCINAAIFLSHNIRRDVLFFAYFPQINARLRIDSSQVKYLNPDERSTAALIRNAILKLGESEIKSSPGFYIKRASFEEVLNEIAEIGNVYYLREDGKDIRELEFPANASFVLSDSVNMSEDEEKLVDKYADDIVTVGPKIILASHAISIVHNELDRRFP</sequence>
<dbReference type="SUPFAM" id="SSF75217">
    <property type="entry name" value="alpha/beta knot"/>
    <property type="match status" value="1"/>
</dbReference>